<proteinExistence type="predicted"/>
<sequence length="185" mass="21096">MSKIKIAAVQMPTVSNKMENVRKVREYLEKLKDQNLDFVVLPEMFCCPYKTENFPAYAEEEGGEVWKQLSEYAKHYGIYLVGGSIPEKDAKGRVYNTTYVFDRQGKQIGKHRKAHLFDIDVTGGQYFRESDTLTAGDSDTVFDTAFGKMGVIICFDIRFPEMVRMTVNDGAKVIFVPAAFNMTDR</sequence>
<dbReference type="PANTHER" id="PTHR23088:SF30">
    <property type="entry name" value="OMEGA-AMIDASE NIT2"/>
    <property type="match status" value="1"/>
</dbReference>
<evidence type="ECO:0000313" key="2">
    <source>
        <dbReference type="EMBL" id="MEQ2360489.1"/>
    </source>
</evidence>
<dbReference type="Gene3D" id="3.60.110.10">
    <property type="entry name" value="Carbon-nitrogen hydrolase"/>
    <property type="match status" value="1"/>
</dbReference>
<dbReference type="Proteomes" id="UP001446032">
    <property type="component" value="Unassembled WGS sequence"/>
</dbReference>
<keyword evidence="3" id="KW-1185">Reference proteome</keyword>
<dbReference type="RefSeq" id="WP_349078867.1">
    <property type="nucleotide sequence ID" value="NZ_JBBMEI010000199.1"/>
</dbReference>
<dbReference type="EMBL" id="JBBMEI010000199">
    <property type="protein sequence ID" value="MEQ2360489.1"/>
    <property type="molecule type" value="Genomic_DNA"/>
</dbReference>
<dbReference type="InterPro" id="IPR003010">
    <property type="entry name" value="C-N_Hydrolase"/>
</dbReference>
<dbReference type="PROSITE" id="PS50263">
    <property type="entry name" value="CN_HYDROLASE"/>
    <property type="match status" value="1"/>
</dbReference>
<dbReference type="InterPro" id="IPR036526">
    <property type="entry name" value="C-N_Hydrolase_sf"/>
</dbReference>
<feature type="domain" description="CN hydrolase" evidence="1">
    <location>
        <begin position="4"/>
        <end position="185"/>
    </location>
</feature>
<evidence type="ECO:0000259" key="1">
    <source>
        <dbReference type="PROSITE" id="PS50263"/>
    </source>
</evidence>
<gene>
    <name evidence="2" type="ORF">WMO75_19690</name>
</gene>
<name>A0ABV1AQM5_9FIRM</name>
<dbReference type="SUPFAM" id="SSF56317">
    <property type="entry name" value="Carbon-nitrogen hydrolase"/>
    <property type="match status" value="1"/>
</dbReference>
<evidence type="ECO:0000313" key="3">
    <source>
        <dbReference type="Proteomes" id="UP001446032"/>
    </source>
</evidence>
<organism evidence="2 3">
    <name type="scientific">Blautia intestinihominis</name>
    <dbReference type="NCBI Taxonomy" id="3133152"/>
    <lineage>
        <taxon>Bacteria</taxon>
        <taxon>Bacillati</taxon>
        <taxon>Bacillota</taxon>
        <taxon>Clostridia</taxon>
        <taxon>Lachnospirales</taxon>
        <taxon>Lachnospiraceae</taxon>
        <taxon>Blautia</taxon>
    </lineage>
</organism>
<comment type="caution">
    <text evidence="2">The sequence shown here is derived from an EMBL/GenBank/DDBJ whole genome shotgun (WGS) entry which is preliminary data.</text>
</comment>
<keyword evidence="2" id="KW-0378">Hydrolase</keyword>
<reference evidence="2 3" key="1">
    <citation type="submission" date="2024-03" db="EMBL/GenBank/DDBJ databases">
        <title>Human intestinal bacterial collection.</title>
        <authorList>
            <person name="Pauvert C."/>
            <person name="Hitch T.C.A."/>
            <person name="Clavel T."/>
        </authorList>
    </citation>
    <scope>NUCLEOTIDE SEQUENCE [LARGE SCALE GENOMIC DNA]</scope>
    <source>
        <strain evidence="2 3">CLA-AA-H95</strain>
    </source>
</reference>
<dbReference type="Pfam" id="PF00795">
    <property type="entry name" value="CN_hydrolase"/>
    <property type="match status" value="1"/>
</dbReference>
<protein>
    <submittedName>
        <fullName evidence="2">Nitrilase-related carbon-nitrogen hydrolase</fullName>
    </submittedName>
</protein>
<accession>A0ABV1AQM5</accession>
<dbReference type="PANTHER" id="PTHR23088">
    <property type="entry name" value="NITRILASE-RELATED"/>
    <property type="match status" value="1"/>
</dbReference>
<feature type="non-terminal residue" evidence="2">
    <location>
        <position position="185"/>
    </location>
</feature>
<dbReference type="GO" id="GO:0016787">
    <property type="term" value="F:hydrolase activity"/>
    <property type="evidence" value="ECO:0007669"/>
    <property type="project" value="UniProtKB-KW"/>
</dbReference>